<gene>
    <name evidence="1" type="ORF">CK203_102887</name>
</gene>
<accession>A0A438C5J0</accession>
<organism evidence="1 2">
    <name type="scientific">Vitis vinifera</name>
    <name type="common">Grape</name>
    <dbReference type="NCBI Taxonomy" id="29760"/>
    <lineage>
        <taxon>Eukaryota</taxon>
        <taxon>Viridiplantae</taxon>
        <taxon>Streptophyta</taxon>
        <taxon>Embryophyta</taxon>
        <taxon>Tracheophyta</taxon>
        <taxon>Spermatophyta</taxon>
        <taxon>Magnoliopsida</taxon>
        <taxon>eudicotyledons</taxon>
        <taxon>Gunneridae</taxon>
        <taxon>Pentapetalae</taxon>
        <taxon>rosids</taxon>
        <taxon>Vitales</taxon>
        <taxon>Vitaceae</taxon>
        <taxon>Viteae</taxon>
        <taxon>Vitis</taxon>
    </lineage>
</organism>
<name>A0A438C5J0_VITVI</name>
<protein>
    <submittedName>
        <fullName evidence="1">Uncharacterized protein</fullName>
    </submittedName>
</protein>
<comment type="caution">
    <text evidence="1">The sequence shown here is derived from an EMBL/GenBank/DDBJ whole genome shotgun (WGS) entry which is preliminary data.</text>
</comment>
<proteinExistence type="predicted"/>
<dbReference type="EMBL" id="QGNW01002522">
    <property type="protein sequence ID" value="RVW18511.1"/>
    <property type="molecule type" value="Genomic_DNA"/>
</dbReference>
<dbReference type="Proteomes" id="UP000288805">
    <property type="component" value="Unassembled WGS sequence"/>
</dbReference>
<sequence>MVTDETVPHASQILMHLKQHRLFHLGFHLVLHSIWQIIMRPFHHLLSQCHLPSLLLLMILDWPSRRLRDGISAASLPAKFRMPDIEHYSGIGCPKIHLRLYSTVMRAHKIDDAQLVALFPMSLSGADKSWRPPDRGQMSLFLPLSFIRGQRISGVWFRQLSVLRRPLLEDYGHILFILLQ</sequence>
<evidence type="ECO:0000313" key="1">
    <source>
        <dbReference type="EMBL" id="RVW18511.1"/>
    </source>
</evidence>
<evidence type="ECO:0000313" key="2">
    <source>
        <dbReference type="Proteomes" id="UP000288805"/>
    </source>
</evidence>
<dbReference type="AlphaFoldDB" id="A0A438C5J0"/>
<reference evidence="1 2" key="1">
    <citation type="journal article" date="2018" name="PLoS Genet.">
        <title>Population sequencing reveals clonal diversity and ancestral inbreeding in the grapevine cultivar Chardonnay.</title>
        <authorList>
            <person name="Roach M.J."/>
            <person name="Johnson D.L."/>
            <person name="Bohlmann J."/>
            <person name="van Vuuren H.J."/>
            <person name="Jones S.J."/>
            <person name="Pretorius I.S."/>
            <person name="Schmidt S.A."/>
            <person name="Borneman A.R."/>
        </authorList>
    </citation>
    <scope>NUCLEOTIDE SEQUENCE [LARGE SCALE GENOMIC DNA]</scope>
    <source>
        <strain evidence="2">cv. Chardonnay</strain>
        <tissue evidence="1">Leaf</tissue>
    </source>
</reference>